<gene>
    <name evidence="3" type="ORF">ACFOOR_04365</name>
</gene>
<dbReference type="InterPro" id="IPR000305">
    <property type="entry name" value="GIY-YIG_endonuc"/>
</dbReference>
<dbReference type="PANTHER" id="PTHR34477:SF5">
    <property type="entry name" value="BSL5627 PROTEIN"/>
    <property type="match status" value="1"/>
</dbReference>
<keyword evidence="4" id="KW-1185">Reference proteome</keyword>
<reference evidence="4" key="1">
    <citation type="journal article" date="2019" name="Int. J. Syst. Evol. Microbiol.">
        <title>The Global Catalogue of Microorganisms (GCM) 10K type strain sequencing project: providing services to taxonomists for standard genome sequencing and annotation.</title>
        <authorList>
            <consortium name="The Broad Institute Genomics Platform"/>
            <consortium name="The Broad Institute Genome Sequencing Center for Infectious Disease"/>
            <person name="Wu L."/>
            <person name="Ma J."/>
        </authorList>
    </citation>
    <scope>NUCLEOTIDE SEQUENCE [LARGE SCALE GENOMIC DNA]</scope>
    <source>
        <strain evidence="4">KCTC 52487</strain>
    </source>
</reference>
<evidence type="ECO:0000313" key="3">
    <source>
        <dbReference type="EMBL" id="MFC2925333.1"/>
    </source>
</evidence>
<dbReference type="SMART" id="SM00465">
    <property type="entry name" value="GIYc"/>
    <property type="match status" value="1"/>
</dbReference>
<organism evidence="3 4">
    <name type="scientific">Hyphobacterium vulgare</name>
    <dbReference type="NCBI Taxonomy" id="1736751"/>
    <lineage>
        <taxon>Bacteria</taxon>
        <taxon>Pseudomonadati</taxon>
        <taxon>Pseudomonadota</taxon>
        <taxon>Alphaproteobacteria</taxon>
        <taxon>Maricaulales</taxon>
        <taxon>Maricaulaceae</taxon>
        <taxon>Hyphobacterium</taxon>
    </lineage>
</organism>
<dbReference type="CDD" id="cd10448">
    <property type="entry name" value="GIY-YIG_unchar_3"/>
    <property type="match status" value="1"/>
</dbReference>
<protein>
    <submittedName>
        <fullName evidence="3">GIY-YIG nuclease family protein</fullName>
    </submittedName>
</protein>
<dbReference type="Proteomes" id="UP001595379">
    <property type="component" value="Unassembled WGS sequence"/>
</dbReference>
<dbReference type="EMBL" id="JBHRSV010000002">
    <property type="protein sequence ID" value="MFC2925333.1"/>
    <property type="molecule type" value="Genomic_DNA"/>
</dbReference>
<sequence length="100" mass="11878">MPAYFYMMASRPDGVLYCGSCNNIAQRVQQHRSRKGSVFVSRFNVFRLVYLERFDTTAEAILREKRIKKWNRAWKVELIETANPEWDDLSSRLNDILPFD</sequence>
<dbReference type="Pfam" id="PF01541">
    <property type="entry name" value="GIY-YIG"/>
    <property type="match status" value="1"/>
</dbReference>
<name>A0ABV6ZVE7_9PROT</name>
<comment type="caution">
    <text evidence="3">The sequence shown here is derived from an EMBL/GenBank/DDBJ whole genome shotgun (WGS) entry which is preliminary data.</text>
</comment>
<dbReference type="PROSITE" id="PS50164">
    <property type="entry name" value="GIY_YIG"/>
    <property type="match status" value="1"/>
</dbReference>
<proteinExistence type="inferred from homology"/>
<feature type="domain" description="GIY-YIG" evidence="2">
    <location>
        <begin position="1"/>
        <end position="77"/>
    </location>
</feature>
<comment type="similarity">
    <text evidence="1">Belongs to the UPF0213 family.</text>
</comment>
<dbReference type="Gene3D" id="3.40.1440.10">
    <property type="entry name" value="GIY-YIG endonuclease"/>
    <property type="match status" value="1"/>
</dbReference>
<evidence type="ECO:0000256" key="1">
    <source>
        <dbReference type="ARBA" id="ARBA00007435"/>
    </source>
</evidence>
<dbReference type="InterPro" id="IPR050190">
    <property type="entry name" value="UPF0213_domain"/>
</dbReference>
<evidence type="ECO:0000313" key="4">
    <source>
        <dbReference type="Proteomes" id="UP001595379"/>
    </source>
</evidence>
<dbReference type="InterPro" id="IPR035901">
    <property type="entry name" value="GIY-YIG_endonuc_sf"/>
</dbReference>
<dbReference type="PANTHER" id="PTHR34477">
    <property type="entry name" value="UPF0213 PROTEIN YHBQ"/>
    <property type="match status" value="1"/>
</dbReference>
<dbReference type="SUPFAM" id="SSF82771">
    <property type="entry name" value="GIY-YIG endonuclease"/>
    <property type="match status" value="1"/>
</dbReference>
<accession>A0ABV6ZVE7</accession>
<evidence type="ECO:0000259" key="2">
    <source>
        <dbReference type="PROSITE" id="PS50164"/>
    </source>
</evidence>
<dbReference type="RefSeq" id="WP_343165042.1">
    <property type="nucleotide sequence ID" value="NZ_JBHRSV010000002.1"/>
</dbReference>